<comment type="caution">
    <text evidence="1">The sequence shown here is derived from an EMBL/GenBank/DDBJ whole genome shotgun (WGS) entry which is preliminary data.</text>
</comment>
<dbReference type="EMBL" id="CACRXK020037043">
    <property type="protein sequence ID" value="CAB4044964.1"/>
    <property type="molecule type" value="Genomic_DNA"/>
</dbReference>
<accession>A0A7D9KGH3</accession>
<gene>
    <name evidence="1" type="ORF">PACLA_8A020885</name>
</gene>
<evidence type="ECO:0000313" key="2">
    <source>
        <dbReference type="Proteomes" id="UP001152795"/>
    </source>
</evidence>
<evidence type="ECO:0000313" key="1">
    <source>
        <dbReference type="EMBL" id="CAB4044964.1"/>
    </source>
</evidence>
<proteinExistence type="predicted"/>
<dbReference type="AlphaFoldDB" id="A0A7D9KGH3"/>
<feature type="non-terminal residue" evidence="1">
    <location>
        <position position="150"/>
    </location>
</feature>
<reference evidence="1" key="1">
    <citation type="submission" date="2020-04" db="EMBL/GenBank/DDBJ databases">
        <authorList>
            <person name="Alioto T."/>
            <person name="Alioto T."/>
            <person name="Gomez Garrido J."/>
        </authorList>
    </citation>
    <scope>NUCLEOTIDE SEQUENCE</scope>
    <source>
        <strain evidence="1">A484AB</strain>
    </source>
</reference>
<dbReference type="OrthoDB" id="5982207at2759"/>
<sequence>MADANEDGLENDHFETHEEDEESLIRYYFYRGFDYKEIVLFLLQNHDIQMRMATFKRRLRRYGLRRQLPEYDIDEARASIQSLINGPGCLQGYRSVWHTLQLRGVRIPRIVVQQLLKELDPEGTEMRKAHRLKRRRYHNPGPNYSWHCDG</sequence>
<name>A0A7D9KGH3_PARCT</name>
<dbReference type="Proteomes" id="UP001152795">
    <property type="component" value="Unassembled WGS sequence"/>
</dbReference>
<dbReference type="PANTHER" id="PTHR46177:SF1">
    <property type="entry name" value="INTEGRASE CATALYTIC DOMAIN-CONTAINING PROTEIN"/>
    <property type="match status" value="1"/>
</dbReference>
<organism evidence="1 2">
    <name type="scientific">Paramuricea clavata</name>
    <name type="common">Red gorgonian</name>
    <name type="synonym">Violescent sea-whip</name>
    <dbReference type="NCBI Taxonomy" id="317549"/>
    <lineage>
        <taxon>Eukaryota</taxon>
        <taxon>Metazoa</taxon>
        <taxon>Cnidaria</taxon>
        <taxon>Anthozoa</taxon>
        <taxon>Octocorallia</taxon>
        <taxon>Malacalcyonacea</taxon>
        <taxon>Plexauridae</taxon>
        <taxon>Paramuricea</taxon>
    </lineage>
</organism>
<protein>
    <submittedName>
        <fullName evidence="1">Uncharacterized protein</fullName>
    </submittedName>
</protein>
<keyword evidence="2" id="KW-1185">Reference proteome</keyword>
<dbReference type="PANTHER" id="PTHR46177">
    <property type="entry name" value="INTEGRASE CATALYTIC DOMAIN-CONTAINING PROTEIN"/>
    <property type="match status" value="1"/>
</dbReference>